<sequence>MSSLTVETTDGRRAIIRYSGEIHVAEGHFLGIELPTATGKNDGSTATPASRTATTKASRTSSIGAATPKLSSRTSMGPPSNRLSVTSPPATSSTRPLARKSTNRLSRPSIGGARTVSTSSTASPSSKTSRDPAVDNLETKIKHLEKQRAEDREKLKLLDQTKAEKDKFETIIQKLQGKCQTFHQENTELKAKAKETASELDRLQNSEAEAESILELATLDREMAEERAEQAEADLESLRKRLEEQELEIEILNSERELLTENMSDEAKEAAGYYHLQNERDRLRDALLMLKDLTEGTEIELRARIKELEDDQSQAEQILTERDEFKEDLAQKDSIIENLRQQLDAANECEEMIEELSAQNHDFKQQLADKDMVIEDLESLKELNDELEAHHLEQAQELRAEVETKDTELAEQAQKIIQQDASIADQESKMSNVESSKMMSDEQAKDVTNRFDEIMEMNRQLRTANLESIGKDIKSNLKQLEAEEASEELAIVRHYLVDSQDTYQNDSLGAYFRAKRIAYKARMLSKFMKDYDVKYFDTVARNDPITNLQRVLTMHQLDVLEFKAEQFWAAIKSATLEQFMAFGPAHRELDTIEKIIDRFLDLFSKDEAKYDEISDSIRRSNHILTGISLDYQETLETRPDNELIYRVSSMRAHFDLIKNSFEAIVVLVKKMQSADDEQNDGVDDFLVTMSHTAKISSEGFFAALKTARTLENRRNDGLYPKFSEGSDEVIEQEEFLKRTAQSSLAFARDLIQGITPEEELEESLGSELRSLLRTLKSKHFPEDEILRLDSIQSMLKSWTEHASVLMNNVEIEIAPAPWIVKAENIKLAKERTVETERKFRDLTDEHQSTLLQFREREQEIETKELEIEHLKAKHREATSKVADFNLLQVELNAAREDRDRLEVAAKQQRATIERLEDRLVAMEHLEPVERADPSAGSVADHDVPITRAQASTAFVPLVQALQEENQWLRRREHNKRMDESLKILKAQDLADEMLAMALYLGEPSEPDSIEPTEGTAEKSAHTESEEPRPPRKRTPGPILLAPISTSLKWAPMSSNPMYIYEDLEDLSFIDLSPVEEEFSEAVLDSHLNRIMSL</sequence>
<gene>
    <name evidence="14" type="ORF">BU24DRAFT_431789</name>
</gene>
<comment type="similarity">
    <text evidence="2">Belongs to the dynactin 150 kDa subunit family.</text>
</comment>
<feature type="compositionally biased region" description="Basic and acidic residues" evidence="11">
    <location>
        <begin position="128"/>
        <end position="137"/>
    </location>
</feature>
<keyword evidence="15" id="KW-1185">Reference proteome</keyword>
<evidence type="ECO:0000256" key="10">
    <source>
        <dbReference type="SAM" id="Coils"/>
    </source>
</evidence>
<evidence type="ECO:0000256" key="8">
    <source>
        <dbReference type="ARBA" id="ARBA00023175"/>
    </source>
</evidence>
<evidence type="ECO:0000256" key="5">
    <source>
        <dbReference type="ARBA" id="ARBA00023017"/>
    </source>
</evidence>
<dbReference type="OrthoDB" id="2130750at2759"/>
<evidence type="ECO:0000256" key="9">
    <source>
        <dbReference type="ARBA" id="ARBA00023212"/>
    </source>
</evidence>
<evidence type="ECO:0000313" key="14">
    <source>
        <dbReference type="EMBL" id="KAF2016820.1"/>
    </source>
</evidence>
<proteinExistence type="inferred from homology"/>
<dbReference type="Gene3D" id="2.30.30.190">
    <property type="entry name" value="CAP Gly-rich-like domain"/>
    <property type="match status" value="1"/>
</dbReference>
<keyword evidence="6 10" id="KW-0175">Coiled coil</keyword>
<feature type="coiled-coil region" evidence="10">
    <location>
        <begin position="298"/>
        <end position="415"/>
    </location>
</feature>
<dbReference type="PANTHER" id="PTHR46349:SF6">
    <property type="entry name" value="MYOSIN-6-LIKE"/>
    <property type="match status" value="1"/>
</dbReference>
<dbReference type="GeneID" id="54287285"/>
<feature type="compositionally biased region" description="Polar residues" evidence="11">
    <location>
        <begin position="69"/>
        <end position="95"/>
    </location>
</feature>
<dbReference type="Proteomes" id="UP000799778">
    <property type="component" value="Unassembled WGS sequence"/>
</dbReference>
<dbReference type="PANTHER" id="PTHR46349">
    <property type="entry name" value="CINGULIN-LIKE PROTEIN 1-RELATED"/>
    <property type="match status" value="1"/>
</dbReference>
<dbReference type="SUPFAM" id="SSF74924">
    <property type="entry name" value="Cap-Gly domain"/>
    <property type="match status" value="1"/>
</dbReference>
<feature type="domain" description="Dynein associated protein" evidence="13">
    <location>
        <begin position="428"/>
        <end position="688"/>
    </location>
</feature>
<evidence type="ECO:0000256" key="3">
    <source>
        <dbReference type="ARBA" id="ARBA00022490"/>
    </source>
</evidence>
<dbReference type="InterPro" id="IPR000938">
    <property type="entry name" value="CAP-Gly_domain"/>
</dbReference>
<name>A0A6A5XW09_9PLEO</name>
<dbReference type="GO" id="GO:0030286">
    <property type="term" value="C:dynein complex"/>
    <property type="evidence" value="ECO:0007669"/>
    <property type="project" value="UniProtKB-KW"/>
</dbReference>
<evidence type="ECO:0000259" key="13">
    <source>
        <dbReference type="Pfam" id="PF12455"/>
    </source>
</evidence>
<dbReference type="InterPro" id="IPR036859">
    <property type="entry name" value="CAP-Gly_dom_sf"/>
</dbReference>
<feature type="compositionally biased region" description="Low complexity" evidence="11">
    <location>
        <begin position="44"/>
        <end position="62"/>
    </location>
</feature>
<keyword evidence="3" id="KW-0963">Cytoplasm</keyword>
<evidence type="ECO:0008006" key="16">
    <source>
        <dbReference type="Google" id="ProtNLM"/>
    </source>
</evidence>
<dbReference type="Pfam" id="PF12455">
    <property type="entry name" value="Dynactin"/>
    <property type="match status" value="1"/>
</dbReference>
<dbReference type="RefSeq" id="XP_033385159.1">
    <property type="nucleotide sequence ID" value="XM_033529888.1"/>
</dbReference>
<evidence type="ECO:0000256" key="1">
    <source>
        <dbReference type="ARBA" id="ARBA00004245"/>
    </source>
</evidence>
<feature type="compositionally biased region" description="Low complexity" evidence="11">
    <location>
        <begin position="115"/>
        <end position="127"/>
    </location>
</feature>
<dbReference type="AlphaFoldDB" id="A0A6A5XW09"/>
<dbReference type="InterPro" id="IPR022157">
    <property type="entry name" value="Dynactin"/>
</dbReference>
<comment type="subcellular location">
    <subcellularLocation>
        <location evidence="1">Cytoplasm</location>
        <location evidence="1">Cytoskeleton</location>
    </subcellularLocation>
</comment>
<feature type="region of interest" description="Disordered" evidence="11">
    <location>
        <begin position="1003"/>
        <end position="1037"/>
    </location>
</feature>
<dbReference type="GO" id="GO:0005874">
    <property type="term" value="C:microtubule"/>
    <property type="evidence" value="ECO:0007669"/>
    <property type="project" value="UniProtKB-KW"/>
</dbReference>
<reference evidence="14" key="1">
    <citation type="journal article" date="2020" name="Stud. Mycol.">
        <title>101 Dothideomycetes genomes: a test case for predicting lifestyles and emergence of pathogens.</title>
        <authorList>
            <person name="Haridas S."/>
            <person name="Albert R."/>
            <person name="Binder M."/>
            <person name="Bloem J."/>
            <person name="Labutti K."/>
            <person name="Salamov A."/>
            <person name="Andreopoulos B."/>
            <person name="Baker S."/>
            <person name="Barry K."/>
            <person name="Bills G."/>
            <person name="Bluhm B."/>
            <person name="Cannon C."/>
            <person name="Castanera R."/>
            <person name="Culley D."/>
            <person name="Daum C."/>
            <person name="Ezra D."/>
            <person name="Gonzalez J."/>
            <person name="Henrissat B."/>
            <person name="Kuo A."/>
            <person name="Liang C."/>
            <person name="Lipzen A."/>
            <person name="Lutzoni F."/>
            <person name="Magnuson J."/>
            <person name="Mondo S."/>
            <person name="Nolan M."/>
            <person name="Ohm R."/>
            <person name="Pangilinan J."/>
            <person name="Park H.-J."/>
            <person name="Ramirez L."/>
            <person name="Alfaro M."/>
            <person name="Sun H."/>
            <person name="Tritt A."/>
            <person name="Yoshinaga Y."/>
            <person name="Zwiers L.-H."/>
            <person name="Turgeon B."/>
            <person name="Goodwin S."/>
            <person name="Spatafora J."/>
            <person name="Crous P."/>
            <person name="Grigoriev I."/>
        </authorList>
    </citation>
    <scope>NUCLEOTIDE SEQUENCE</scope>
    <source>
        <strain evidence="14">CBS 175.79</strain>
    </source>
</reference>
<feature type="compositionally biased region" description="Basic and acidic residues" evidence="11">
    <location>
        <begin position="1015"/>
        <end position="1029"/>
    </location>
</feature>
<evidence type="ECO:0000313" key="15">
    <source>
        <dbReference type="Proteomes" id="UP000799778"/>
    </source>
</evidence>
<evidence type="ECO:0000259" key="12">
    <source>
        <dbReference type="Pfam" id="PF01302"/>
    </source>
</evidence>
<accession>A0A6A5XW09</accession>
<organism evidence="14 15">
    <name type="scientific">Aaosphaeria arxii CBS 175.79</name>
    <dbReference type="NCBI Taxonomy" id="1450172"/>
    <lineage>
        <taxon>Eukaryota</taxon>
        <taxon>Fungi</taxon>
        <taxon>Dikarya</taxon>
        <taxon>Ascomycota</taxon>
        <taxon>Pezizomycotina</taxon>
        <taxon>Dothideomycetes</taxon>
        <taxon>Pleosporomycetidae</taxon>
        <taxon>Pleosporales</taxon>
        <taxon>Pleosporales incertae sedis</taxon>
        <taxon>Aaosphaeria</taxon>
    </lineage>
</organism>
<evidence type="ECO:0000256" key="4">
    <source>
        <dbReference type="ARBA" id="ARBA00022701"/>
    </source>
</evidence>
<keyword evidence="7" id="KW-0518">Myosin</keyword>
<evidence type="ECO:0000256" key="2">
    <source>
        <dbReference type="ARBA" id="ARBA00011010"/>
    </source>
</evidence>
<evidence type="ECO:0000256" key="7">
    <source>
        <dbReference type="ARBA" id="ARBA00023123"/>
    </source>
</evidence>
<feature type="coiled-coil region" evidence="10">
    <location>
        <begin position="825"/>
        <end position="925"/>
    </location>
</feature>
<keyword evidence="9" id="KW-0206">Cytoskeleton</keyword>
<keyword evidence="4" id="KW-0493">Microtubule</keyword>
<evidence type="ECO:0000256" key="11">
    <source>
        <dbReference type="SAM" id="MobiDB-lite"/>
    </source>
</evidence>
<keyword evidence="5" id="KW-0243">Dynein</keyword>
<keyword evidence="8" id="KW-0505">Motor protein</keyword>
<evidence type="ECO:0000256" key="6">
    <source>
        <dbReference type="ARBA" id="ARBA00023054"/>
    </source>
</evidence>
<feature type="region of interest" description="Disordered" evidence="11">
    <location>
        <begin position="36"/>
        <end position="137"/>
    </location>
</feature>
<feature type="domain" description="CAP-Gly" evidence="12">
    <location>
        <begin position="6"/>
        <end position="45"/>
    </location>
</feature>
<protein>
    <recommendedName>
        <fullName evidence="16">CAP-Gly domain-containing protein</fullName>
    </recommendedName>
</protein>
<dbReference type="Pfam" id="PF01302">
    <property type="entry name" value="CAP_GLY"/>
    <property type="match status" value="1"/>
</dbReference>
<dbReference type="EMBL" id="ML978068">
    <property type="protein sequence ID" value="KAF2016820.1"/>
    <property type="molecule type" value="Genomic_DNA"/>
</dbReference>